<feature type="transmembrane region" description="Helical" evidence="1">
    <location>
        <begin position="223"/>
        <end position="253"/>
    </location>
</feature>
<sequence>MSNLKEDIIYTFPRSFPLYKDELESIDIISDASTSSYCNLDNKDKLVVDDDSLPKNFAKVLQYLSHLKGYDNPSYVAPGCIYLYYWIYYDVLGDNKSCNNTFKLFENFKTEFDKIEPDAIVCDGNIENISDESFKKLKYLYDLHGNLKKFKEKSSYTTGTFCDHAKICFPIYKKSLEDCHSGISGNFCYELENFREEYNETIQREPSCIGQLQLLPSTKKYDIVVILIPFVIVLIITFILFILYKFTPVGLLLCTRIRRKNIRNNLDEEDEQFKRNSNTISIHQENASYNLLYHSILYR</sequence>
<evidence type="ECO:0000313" key="3">
    <source>
        <dbReference type="EMBL" id="SBT00506.1"/>
    </source>
</evidence>
<accession>A0A1A8X5H6</accession>
<keyword evidence="1" id="KW-1133">Transmembrane helix</keyword>
<keyword evidence="1" id="KW-0472">Membrane</keyword>
<organism evidence="3 4">
    <name type="scientific">Plasmodium ovale curtisi</name>
    <dbReference type="NCBI Taxonomy" id="864141"/>
    <lineage>
        <taxon>Eukaryota</taxon>
        <taxon>Sar</taxon>
        <taxon>Alveolata</taxon>
        <taxon>Apicomplexa</taxon>
        <taxon>Aconoidasida</taxon>
        <taxon>Haemosporida</taxon>
        <taxon>Plasmodiidae</taxon>
        <taxon>Plasmodium</taxon>
        <taxon>Plasmodium (Plasmodium)</taxon>
    </lineage>
</organism>
<protein>
    <submittedName>
        <fullName evidence="3">PIR Superfamily Protein</fullName>
    </submittedName>
</protein>
<dbReference type="AlphaFoldDB" id="A0A1A8X5H6"/>
<dbReference type="InterPro" id="IPR008780">
    <property type="entry name" value="Plasmodium_Vir"/>
</dbReference>
<dbReference type="EMBL" id="FLQU01000897">
    <property type="protein sequence ID" value="SBS90165.1"/>
    <property type="molecule type" value="Genomic_DNA"/>
</dbReference>
<evidence type="ECO:0000256" key="1">
    <source>
        <dbReference type="SAM" id="Phobius"/>
    </source>
</evidence>
<reference evidence="4 5" key="2">
    <citation type="submission" date="2016-05" db="EMBL/GenBank/DDBJ databases">
        <authorList>
            <person name="Naeem Raeece"/>
        </authorList>
    </citation>
    <scope>NUCLEOTIDE SEQUENCE [LARGE SCALE GENOMIC DNA]</scope>
</reference>
<dbReference type="EMBL" id="FLQV01001956">
    <property type="protein sequence ID" value="SBT00506.1"/>
    <property type="molecule type" value="Genomic_DNA"/>
</dbReference>
<evidence type="ECO:0000313" key="5">
    <source>
        <dbReference type="Proteomes" id="UP000078560"/>
    </source>
</evidence>
<dbReference type="Pfam" id="PF05795">
    <property type="entry name" value="Plasmodium_Vir"/>
    <property type="match status" value="2"/>
</dbReference>
<evidence type="ECO:0000313" key="2">
    <source>
        <dbReference type="EMBL" id="SBS90165.1"/>
    </source>
</evidence>
<gene>
    <name evidence="3" type="ORF">POVCU1_060450</name>
    <name evidence="2" type="ORF">POVCU2_0059890</name>
</gene>
<keyword evidence="1" id="KW-0812">Transmembrane</keyword>
<dbReference type="VEuPathDB" id="PlasmoDB:PocGH01_00165000"/>
<dbReference type="Proteomes" id="UP000078546">
    <property type="component" value="Unassembled WGS sequence"/>
</dbReference>
<proteinExistence type="predicted"/>
<name>A0A1A8X5H6_PLAOA</name>
<dbReference type="Proteomes" id="UP000078560">
    <property type="component" value="Unassembled WGS sequence"/>
</dbReference>
<reference evidence="3" key="1">
    <citation type="submission" date="2016-05" db="EMBL/GenBank/DDBJ databases">
        <authorList>
            <person name="Lavstsen T."/>
            <person name="Jespersen J.S."/>
        </authorList>
    </citation>
    <scope>NUCLEOTIDE SEQUENCE [LARGE SCALE GENOMIC DNA]</scope>
</reference>
<evidence type="ECO:0000313" key="4">
    <source>
        <dbReference type="Proteomes" id="UP000078546"/>
    </source>
</evidence>